<name>A0A2W1KRM4_ACIFR</name>
<gene>
    <name evidence="2" type="ORF">DN052_01935</name>
</gene>
<dbReference type="OrthoDB" id="9977076at2"/>
<comment type="caution">
    <text evidence="2">The sequence shown here is derived from an EMBL/GenBank/DDBJ whole genome shotgun (WGS) entry which is preliminary data.</text>
</comment>
<evidence type="ECO:0000313" key="3">
    <source>
        <dbReference type="Proteomes" id="UP000248886"/>
    </source>
</evidence>
<reference evidence="2 3" key="1">
    <citation type="submission" date="2018-06" db="EMBL/GenBank/DDBJ databases">
        <title>Draft sequence of Acidithiobacillus ferrooxidans CCM 4253.</title>
        <authorList>
            <person name="Moya-Beltran A."/>
            <person name="Castro M."/>
            <person name="Covarrubias P.C."/>
            <person name="Issotta F."/>
            <person name="Janiczek O."/>
            <person name="Mandl M."/>
            <person name="Kucera J."/>
            <person name="Quatrini R."/>
        </authorList>
    </citation>
    <scope>NUCLEOTIDE SEQUENCE [LARGE SCALE GENOMIC DNA]</scope>
    <source>
        <strain evidence="2 3">CCM 4253</strain>
    </source>
</reference>
<feature type="region of interest" description="Disordered" evidence="1">
    <location>
        <begin position="90"/>
        <end position="109"/>
    </location>
</feature>
<dbReference type="Proteomes" id="UP000248886">
    <property type="component" value="Unassembled WGS sequence"/>
</dbReference>
<evidence type="ECO:0000256" key="1">
    <source>
        <dbReference type="SAM" id="MobiDB-lite"/>
    </source>
</evidence>
<dbReference type="EMBL" id="QKQP01000001">
    <property type="protein sequence ID" value="PZD81857.1"/>
    <property type="molecule type" value="Genomic_DNA"/>
</dbReference>
<sequence length="175" mass="18630">MFYFYDPLMNVIPYPVTPPAITRVVKAPPLPVVMLPKGWQRAKTGRGNALEEGQVGIRKGKALHSPATPSPQSIGIVAVCHELRGITSMPVNPASEPATPAPESPAATPQAAPVPVAAALPTWSVVSWKNLAPRSITGTRKEAVALVENDLSMAGIHRLDVQVYNAIHVIVALQR</sequence>
<accession>A0A2W1KRM4</accession>
<dbReference type="AlphaFoldDB" id="A0A2W1KRM4"/>
<protein>
    <submittedName>
        <fullName evidence="2">Uncharacterized protein</fullName>
    </submittedName>
</protein>
<evidence type="ECO:0000313" key="2">
    <source>
        <dbReference type="EMBL" id="PZD81857.1"/>
    </source>
</evidence>
<organism evidence="2 3">
    <name type="scientific">Acidithiobacillus ferrooxidans</name>
    <name type="common">Thiobacillus ferrooxidans</name>
    <dbReference type="NCBI Taxonomy" id="920"/>
    <lineage>
        <taxon>Bacteria</taxon>
        <taxon>Pseudomonadati</taxon>
        <taxon>Pseudomonadota</taxon>
        <taxon>Acidithiobacillia</taxon>
        <taxon>Acidithiobacillales</taxon>
        <taxon>Acidithiobacillaceae</taxon>
        <taxon>Acidithiobacillus</taxon>
    </lineage>
</organism>
<proteinExistence type="predicted"/>
<dbReference type="RefSeq" id="WP_054608806.1">
    <property type="nucleotide sequence ID" value="NZ_AP025160.1"/>
</dbReference>